<evidence type="ECO:0000313" key="4">
    <source>
        <dbReference type="WBParaSite" id="TCNE_0000661301-mRNA-1"/>
    </source>
</evidence>
<sequence length="80" mass="9015">MTHKENPEAICAKGEFVQKLRPAASDFADSQSAVREGRRFNRSAPDQPSRYARRRHPTLSALARALIEPRPLAIAIYHAF</sequence>
<proteinExistence type="predicted"/>
<protein>
    <submittedName>
        <fullName evidence="4">Transcriptional regulator</fullName>
    </submittedName>
</protein>
<name>A0A183UDP3_TOXCA</name>
<dbReference type="AlphaFoldDB" id="A0A183UDP3"/>
<dbReference type="EMBL" id="UYWY01019521">
    <property type="protein sequence ID" value="VDM37934.1"/>
    <property type="molecule type" value="Genomic_DNA"/>
</dbReference>
<feature type="region of interest" description="Disordered" evidence="1">
    <location>
        <begin position="27"/>
        <end position="55"/>
    </location>
</feature>
<evidence type="ECO:0000313" key="2">
    <source>
        <dbReference type="EMBL" id="VDM37934.1"/>
    </source>
</evidence>
<gene>
    <name evidence="2" type="ORF">TCNE_LOCUS6613</name>
</gene>
<organism evidence="3 4">
    <name type="scientific">Toxocara canis</name>
    <name type="common">Canine roundworm</name>
    <dbReference type="NCBI Taxonomy" id="6265"/>
    <lineage>
        <taxon>Eukaryota</taxon>
        <taxon>Metazoa</taxon>
        <taxon>Ecdysozoa</taxon>
        <taxon>Nematoda</taxon>
        <taxon>Chromadorea</taxon>
        <taxon>Rhabditida</taxon>
        <taxon>Spirurina</taxon>
        <taxon>Ascaridomorpha</taxon>
        <taxon>Ascaridoidea</taxon>
        <taxon>Toxocaridae</taxon>
        <taxon>Toxocara</taxon>
    </lineage>
</organism>
<reference evidence="4" key="1">
    <citation type="submission" date="2016-06" db="UniProtKB">
        <authorList>
            <consortium name="WormBaseParasite"/>
        </authorList>
    </citation>
    <scope>IDENTIFICATION</scope>
</reference>
<reference evidence="2 3" key="2">
    <citation type="submission" date="2018-11" db="EMBL/GenBank/DDBJ databases">
        <authorList>
            <consortium name="Pathogen Informatics"/>
        </authorList>
    </citation>
    <scope>NUCLEOTIDE SEQUENCE [LARGE SCALE GENOMIC DNA]</scope>
</reference>
<keyword evidence="3" id="KW-1185">Reference proteome</keyword>
<dbReference type="WBParaSite" id="TCNE_0000661301-mRNA-1">
    <property type="protein sequence ID" value="TCNE_0000661301-mRNA-1"/>
    <property type="gene ID" value="TCNE_0000661301"/>
</dbReference>
<evidence type="ECO:0000313" key="3">
    <source>
        <dbReference type="Proteomes" id="UP000050794"/>
    </source>
</evidence>
<evidence type="ECO:0000256" key="1">
    <source>
        <dbReference type="SAM" id="MobiDB-lite"/>
    </source>
</evidence>
<dbReference type="Proteomes" id="UP000050794">
    <property type="component" value="Unassembled WGS sequence"/>
</dbReference>
<accession>A0A183UDP3</accession>